<feature type="domain" description="Transposable element P transposase-like GTP-binding insertion" evidence="3">
    <location>
        <begin position="347"/>
        <end position="458"/>
    </location>
</feature>
<evidence type="ECO:0008006" key="7">
    <source>
        <dbReference type="Google" id="ProtNLM"/>
    </source>
</evidence>
<comment type="caution">
    <text evidence="5">The sequence shown here is derived from an EMBL/GenBank/DDBJ whole genome shotgun (WGS) entry which is preliminary data.</text>
</comment>
<dbReference type="Proteomes" id="UP001627154">
    <property type="component" value="Unassembled WGS sequence"/>
</dbReference>
<evidence type="ECO:0000259" key="4">
    <source>
        <dbReference type="Pfam" id="PF21789"/>
    </source>
</evidence>
<dbReference type="EMBL" id="JBJJXI010000197">
    <property type="protein sequence ID" value="KAL3383424.1"/>
    <property type="molecule type" value="Genomic_DNA"/>
</dbReference>
<dbReference type="InterPro" id="IPR048366">
    <property type="entry name" value="TNP-like_GBD"/>
</dbReference>
<evidence type="ECO:0000259" key="3">
    <source>
        <dbReference type="Pfam" id="PF21788"/>
    </source>
</evidence>
<sequence length="830" mass="95263">MQSIGQEDSVIEESVSMIEGNDSEIERKNSIIEADSVINRADITEEVPVNVTENHTIARQKKVLCAAKKCILSLAKANKKLKSRNQLLQQKVRRLQQMCRRSLKRAKDRKIKKCEIIEAAAEHCNKNFMILLNMQLNHEDRKLEWSATEKYFALDLYYRSPKLYKHMRNGLKFALPCLTVMKKWVNEINLAPGANEDLFKLLTVKSESMNQYEKQCVMMWDEMSIRSCLEYNEKDDYIEGFEDLGEYGRTNAIATQVLVIMLSGLQSNWKQAIFFGFSKGSVSTETLKKIIIDMLDKIENTGLQVKMMVCDQGTANQKLIANFEISEARPYILKFGRKIFFNFDAPHLFKCWRNNMMDNDFLIGDNQVSWECIKELRDLERDKPCRAAPKLSDRHLNPNNFQKMNVKLAVQIFSASVSRAMITGYHCGDLKHPHCEATAAFLWSMNKLFDHINARHANDANPDRRGLSQKNPAVENSLRNFIPWLENIAVVSKPSPPCFRNLILTIQGILGLWEEKKREGQFYLLTGKLNQDPLENYFAFMRYLSGCNTHPTAMKFRYNHQHGTIMSLLFPPPGANCKPDDCINLLSTLSEIKLQKNADNIDQKETDDYVDKKLNAWLINDYAYAEVEDSPSPKTDLGDQNQPTLLKCSMKYVAGYLAHKYNGAEDNIQFDSSSKTSKKKSSDFHNYESKKISMTYSWSNINVYHVLPDKNLWRPFIKRQLKNSNKKHLLRDEIREDLDKLVVGRTRLPPSRLIESASELEVPSTCENEQTDQLKEQEADAMREIMKNKMASVANLQCKSTGTPYTGTKFSLPLRSCDLGECEAVVGPIG</sequence>
<organism evidence="5 6">
    <name type="scientific">Trichogramma kaykai</name>
    <dbReference type="NCBI Taxonomy" id="54128"/>
    <lineage>
        <taxon>Eukaryota</taxon>
        <taxon>Metazoa</taxon>
        <taxon>Ecdysozoa</taxon>
        <taxon>Arthropoda</taxon>
        <taxon>Hexapoda</taxon>
        <taxon>Insecta</taxon>
        <taxon>Pterygota</taxon>
        <taxon>Neoptera</taxon>
        <taxon>Endopterygota</taxon>
        <taxon>Hymenoptera</taxon>
        <taxon>Apocrita</taxon>
        <taxon>Proctotrupomorpha</taxon>
        <taxon>Chalcidoidea</taxon>
        <taxon>Trichogrammatidae</taxon>
        <taxon>Trichogramma</taxon>
    </lineage>
</organism>
<reference evidence="5 6" key="1">
    <citation type="journal article" date="2024" name="bioRxiv">
        <title>A reference genome for Trichogramma kaykai: A tiny desert-dwelling parasitoid wasp with competing sex-ratio distorters.</title>
        <authorList>
            <person name="Culotta J."/>
            <person name="Lindsey A.R."/>
        </authorList>
    </citation>
    <scope>NUCLEOTIDE SEQUENCE [LARGE SCALE GENOMIC DNA]</scope>
    <source>
        <strain evidence="5 6">KSX58</strain>
    </source>
</reference>
<dbReference type="InterPro" id="IPR048367">
    <property type="entry name" value="TNP-like_RNaseH_C"/>
</dbReference>
<evidence type="ECO:0000313" key="6">
    <source>
        <dbReference type="Proteomes" id="UP001627154"/>
    </source>
</evidence>
<accession>A0ABD2VRT2</accession>
<feature type="coiled-coil region" evidence="1">
    <location>
        <begin position="71"/>
        <end position="105"/>
    </location>
</feature>
<evidence type="ECO:0000313" key="5">
    <source>
        <dbReference type="EMBL" id="KAL3383424.1"/>
    </source>
</evidence>
<name>A0ABD2VRT2_9HYME</name>
<dbReference type="AlphaFoldDB" id="A0ABD2VRT2"/>
<keyword evidence="1" id="KW-0175">Coiled coil</keyword>
<protein>
    <recommendedName>
        <fullName evidence="7">THAP-type domain-containing protein</fullName>
    </recommendedName>
</protein>
<feature type="domain" description="Transposable element P transposase-like RNase H" evidence="2">
    <location>
        <begin position="191"/>
        <end position="322"/>
    </location>
</feature>
<dbReference type="Pfam" id="PF21789">
    <property type="entry name" value="TNP-like_RNaseH_C"/>
    <property type="match status" value="1"/>
</dbReference>
<proteinExistence type="predicted"/>
<evidence type="ECO:0000259" key="2">
    <source>
        <dbReference type="Pfam" id="PF21787"/>
    </source>
</evidence>
<dbReference type="InterPro" id="IPR048365">
    <property type="entry name" value="TNP-like_RNaseH_N"/>
</dbReference>
<keyword evidence="6" id="KW-1185">Reference proteome</keyword>
<dbReference type="Pfam" id="PF21788">
    <property type="entry name" value="TNP-like_GBD"/>
    <property type="match status" value="1"/>
</dbReference>
<dbReference type="Pfam" id="PF21787">
    <property type="entry name" value="TNP-like_RNaseH_N"/>
    <property type="match status" value="1"/>
</dbReference>
<gene>
    <name evidence="5" type="ORF">TKK_020695</name>
</gene>
<evidence type="ECO:0000256" key="1">
    <source>
        <dbReference type="SAM" id="Coils"/>
    </source>
</evidence>
<feature type="domain" description="Transposable element P transposase-like RNase H C-terminal" evidence="4">
    <location>
        <begin position="528"/>
        <end position="557"/>
    </location>
</feature>